<comment type="caution">
    <text evidence="2">The sequence shown here is derived from an EMBL/GenBank/DDBJ whole genome shotgun (WGS) entry which is preliminary data.</text>
</comment>
<evidence type="ECO:0000313" key="3">
    <source>
        <dbReference type="Proteomes" id="UP000655443"/>
    </source>
</evidence>
<reference evidence="2" key="1">
    <citation type="journal article" date="2014" name="Int. J. Syst. Evol. Microbiol.">
        <title>Complete genome sequence of Corynebacterium casei LMG S-19264T (=DSM 44701T), isolated from a smear-ripened cheese.</title>
        <authorList>
            <consortium name="US DOE Joint Genome Institute (JGI-PGF)"/>
            <person name="Walter F."/>
            <person name="Albersmeier A."/>
            <person name="Kalinowski J."/>
            <person name="Ruckert C."/>
        </authorList>
    </citation>
    <scope>NUCLEOTIDE SEQUENCE</scope>
    <source>
        <strain evidence="2">JCM 4714</strain>
    </source>
</reference>
<keyword evidence="3" id="KW-1185">Reference proteome</keyword>
<sequence>MVTHPSPARSRVWLLWLGIATLLSVVAALAVALIKVRARGDMADALLSAGAAFATTFGLCLAVPAAIRELKSLGG</sequence>
<dbReference type="EMBL" id="BMVG01000006">
    <property type="protein sequence ID" value="GHE03562.1"/>
    <property type="molecule type" value="Genomic_DNA"/>
</dbReference>
<reference evidence="2" key="2">
    <citation type="submission" date="2020-09" db="EMBL/GenBank/DDBJ databases">
        <authorList>
            <person name="Sun Q."/>
            <person name="Ohkuma M."/>
        </authorList>
    </citation>
    <scope>NUCLEOTIDE SEQUENCE</scope>
    <source>
        <strain evidence="2">JCM 4714</strain>
    </source>
</reference>
<dbReference type="Proteomes" id="UP000655443">
    <property type="component" value="Unassembled WGS sequence"/>
</dbReference>
<proteinExistence type="predicted"/>
<feature type="transmembrane region" description="Helical" evidence="1">
    <location>
        <begin position="46"/>
        <end position="67"/>
    </location>
</feature>
<keyword evidence="1" id="KW-1133">Transmembrane helix</keyword>
<feature type="transmembrane region" description="Helical" evidence="1">
    <location>
        <begin position="12"/>
        <end position="34"/>
    </location>
</feature>
<evidence type="ECO:0000313" key="2">
    <source>
        <dbReference type="EMBL" id="GHE03562.1"/>
    </source>
</evidence>
<dbReference type="AlphaFoldDB" id="A0A918YHQ9"/>
<name>A0A918YHQ9_9ACTN</name>
<protein>
    <submittedName>
        <fullName evidence="2">Uncharacterized protein</fullName>
    </submittedName>
</protein>
<accession>A0A918YHQ9</accession>
<gene>
    <name evidence="2" type="ORF">GCM10010339_31380</name>
</gene>
<keyword evidence="1" id="KW-0472">Membrane</keyword>
<organism evidence="2 3">
    <name type="scientific">Streptomyces alanosinicus</name>
    <dbReference type="NCBI Taxonomy" id="68171"/>
    <lineage>
        <taxon>Bacteria</taxon>
        <taxon>Bacillati</taxon>
        <taxon>Actinomycetota</taxon>
        <taxon>Actinomycetes</taxon>
        <taxon>Kitasatosporales</taxon>
        <taxon>Streptomycetaceae</taxon>
        <taxon>Streptomyces</taxon>
    </lineage>
</organism>
<keyword evidence="1" id="KW-0812">Transmembrane</keyword>
<evidence type="ECO:0000256" key="1">
    <source>
        <dbReference type="SAM" id="Phobius"/>
    </source>
</evidence>